<dbReference type="InterPro" id="IPR036259">
    <property type="entry name" value="MFS_trans_sf"/>
</dbReference>
<keyword evidence="2 6" id="KW-0812">Transmembrane</keyword>
<dbReference type="InterPro" id="IPR020846">
    <property type="entry name" value="MFS_dom"/>
</dbReference>
<reference evidence="8" key="2">
    <citation type="submission" date="2013-05" db="EMBL/GenBank/DDBJ databases">
        <title>The genome and transcriptome of Haemonchus contortus: a key model parasite for drug and vaccine discovery.</title>
        <authorList>
            <person name="Laing R."/>
            <person name="Kikuchi T."/>
            <person name="Martinelli A."/>
            <person name="Tsai I.J."/>
            <person name="Beech R.N."/>
            <person name="Redman E."/>
            <person name="Holroyd N."/>
            <person name="Bartley D.J."/>
            <person name="Beasley H."/>
            <person name="Britton C."/>
            <person name="Curran D."/>
            <person name="Devaney E."/>
            <person name="Gilabert A."/>
            <person name="Jackson F."/>
            <person name="Hunt M."/>
            <person name="Johnston S."/>
            <person name="Kryukov I."/>
            <person name="Li K."/>
            <person name="Morrison A.A."/>
            <person name="Reid A.J."/>
            <person name="Sargison N."/>
            <person name="Saunders G."/>
            <person name="Wasmuth J.D."/>
            <person name="Wolstenholme A."/>
            <person name="Berriman M."/>
            <person name="Gilleard J.S."/>
            <person name="Cotton J.A."/>
        </authorList>
    </citation>
    <scope>NUCLEOTIDE SEQUENCE [LARGE SCALE GENOMIC DNA]</scope>
    <source>
        <strain evidence="8">ISE/inbred ISE</strain>
    </source>
</reference>
<evidence type="ECO:0000256" key="6">
    <source>
        <dbReference type="SAM" id="Phobius"/>
    </source>
</evidence>
<feature type="domain" description="Major facilitator superfamily (MFS) profile" evidence="7">
    <location>
        <begin position="110"/>
        <end position="513"/>
    </location>
</feature>
<feature type="transmembrane region" description="Helical" evidence="6">
    <location>
        <begin position="180"/>
        <end position="200"/>
    </location>
</feature>
<dbReference type="InterPro" id="IPR011701">
    <property type="entry name" value="MFS"/>
</dbReference>
<feature type="transmembrane region" description="Helical" evidence="6">
    <location>
        <begin position="234"/>
        <end position="256"/>
    </location>
</feature>
<evidence type="ECO:0000313" key="8">
    <source>
        <dbReference type="EMBL" id="CDL94200.1"/>
    </source>
</evidence>
<feature type="transmembrane region" description="Helical" evidence="6">
    <location>
        <begin position="262"/>
        <end position="281"/>
    </location>
</feature>
<name>W6NBH2_HAECO</name>
<sequence length="561" mass="63077">MPHDETKENGTPITAIPQAAPMSKPPAVTQNDLADNTNYYANLDPDKLVNAYGFGRYQWFAYILCECMNFFYSAAMYVMPYVELNPVIECTYKNVSIDVDESCRLAAVNNFSLEGVCGSVEGTHLTTHDAHYTTTLITEFDITCSSFFWKEAGLTAFTVGAIFFVPILSSLADWYGRRPLTVICLFTANLLASIAPNYYVFILLRLIVGASSDAYYSLCSILACELLPSKSRAWISLVETIAWVLGMFWVGILSLFIHEWRLMYFACTAPGILAILYYFFLPESPYWSIQHMDYKRIEIFIKNANKWNNVTVDAKDCRRDGPPPVEKRETCDAILRSSAMLKLLFINGFIEFVMSFYYFGLSLLSVDLSNDRFTAYMLSAFVELPGGLAVLPLMLYTGRRNLCMATLALQGLFVIIAPFLKHPHWFMVGCFLSGKFINSITYSVHSIYISEMAPTSVRSLSYSIINIPQSIGIIVAPYLRHVRIGPEYTKFVIVGILSLTAGALCLLLPETKDRPLPADISSLTAINEHTGDMKEGEELLRKRSVEEKSSTVSDEHLLHED</sequence>
<evidence type="ECO:0000256" key="4">
    <source>
        <dbReference type="ARBA" id="ARBA00023136"/>
    </source>
</evidence>
<feature type="transmembrane region" description="Helical" evidence="6">
    <location>
        <begin position="426"/>
        <end position="448"/>
    </location>
</feature>
<feature type="transmembrane region" description="Helical" evidence="6">
    <location>
        <begin position="373"/>
        <end position="395"/>
    </location>
</feature>
<accession>W6NBH2</accession>
<feature type="transmembrane region" description="Helical" evidence="6">
    <location>
        <begin position="147"/>
        <end position="168"/>
    </location>
</feature>
<dbReference type="GO" id="GO:0022857">
    <property type="term" value="F:transmembrane transporter activity"/>
    <property type="evidence" value="ECO:0007669"/>
    <property type="project" value="InterPro"/>
</dbReference>
<dbReference type="Gene3D" id="1.20.1250.20">
    <property type="entry name" value="MFS general substrate transporter like domains"/>
    <property type="match status" value="1"/>
</dbReference>
<comment type="subcellular location">
    <subcellularLocation>
        <location evidence="1">Membrane</location>
        <topology evidence="1">Multi-pass membrane protein</topology>
    </subcellularLocation>
</comment>
<dbReference type="PROSITE" id="PS50850">
    <property type="entry name" value="MFS"/>
    <property type="match status" value="1"/>
</dbReference>
<feature type="region of interest" description="Disordered" evidence="5">
    <location>
        <begin position="1"/>
        <end position="26"/>
    </location>
</feature>
<feature type="region of interest" description="Disordered" evidence="5">
    <location>
        <begin position="538"/>
        <end position="561"/>
    </location>
</feature>
<keyword evidence="4 6" id="KW-0472">Membrane</keyword>
<feature type="transmembrane region" description="Helical" evidence="6">
    <location>
        <begin position="206"/>
        <end position="227"/>
    </location>
</feature>
<dbReference type="EMBL" id="CAVP010056160">
    <property type="protein sequence ID" value="CDL94200.1"/>
    <property type="molecule type" value="Genomic_DNA"/>
</dbReference>
<dbReference type="PANTHER" id="PTHR24064">
    <property type="entry name" value="SOLUTE CARRIER FAMILY 22 MEMBER"/>
    <property type="match status" value="1"/>
</dbReference>
<keyword evidence="3 6" id="KW-1133">Transmembrane helix</keyword>
<evidence type="ECO:0000256" key="5">
    <source>
        <dbReference type="SAM" id="MobiDB-lite"/>
    </source>
</evidence>
<dbReference type="AlphaFoldDB" id="W6NBH2"/>
<reference evidence="8" key="1">
    <citation type="submission" date="2013-03" db="EMBL/GenBank/DDBJ databases">
        <authorList>
            <person name="Aslett M."/>
        </authorList>
    </citation>
    <scope>NUCLEOTIDE SEQUENCE [LARGE SCALE GENOMIC DNA]</scope>
    <source>
        <strain evidence="8">ISE/inbred ISE</strain>
    </source>
</reference>
<comment type="caution">
    <text evidence="8">The sequence shown here is derived from an EMBL/GenBank/DDBJ whole genome shotgun (WGS) entry which is preliminary data.</text>
</comment>
<feature type="transmembrane region" description="Helical" evidence="6">
    <location>
        <begin position="491"/>
        <end position="508"/>
    </location>
</feature>
<organism evidence="8">
    <name type="scientific">Haemonchus contortus</name>
    <name type="common">Barber pole worm</name>
    <dbReference type="NCBI Taxonomy" id="6289"/>
    <lineage>
        <taxon>Eukaryota</taxon>
        <taxon>Metazoa</taxon>
        <taxon>Ecdysozoa</taxon>
        <taxon>Nematoda</taxon>
        <taxon>Chromadorea</taxon>
        <taxon>Rhabditida</taxon>
        <taxon>Rhabditina</taxon>
        <taxon>Rhabditomorpha</taxon>
        <taxon>Strongyloidea</taxon>
        <taxon>Trichostrongylidae</taxon>
        <taxon>Haemonchus</taxon>
    </lineage>
</organism>
<evidence type="ECO:0000256" key="3">
    <source>
        <dbReference type="ARBA" id="ARBA00022989"/>
    </source>
</evidence>
<dbReference type="SUPFAM" id="SSF103473">
    <property type="entry name" value="MFS general substrate transporter"/>
    <property type="match status" value="1"/>
</dbReference>
<evidence type="ECO:0000256" key="2">
    <source>
        <dbReference type="ARBA" id="ARBA00022692"/>
    </source>
</evidence>
<evidence type="ECO:0000259" key="7">
    <source>
        <dbReference type="PROSITE" id="PS50850"/>
    </source>
</evidence>
<feature type="transmembrane region" description="Helical" evidence="6">
    <location>
        <begin position="402"/>
        <end position="420"/>
    </location>
</feature>
<feature type="transmembrane region" description="Helical" evidence="6">
    <location>
        <begin position="343"/>
        <end position="361"/>
    </location>
</feature>
<dbReference type="Pfam" id="PF07690">
    <property type="entry name" value="MFS_1"/>
    <property type="match status" value="1"/>
</dbReference>
<proteinExistence type="predicted"/>
<dbReference type="GO" id="GO:0016020">
    <property type="term" value="C:membrane"/>
    <property type="evidence" value="ECO:0007669"/>
    <property type="project" value="UniProtKB-SubCell"/>
</dbReference>
<feature type="transmembrane region" description="Helical" evidence="6">
    <location>
        <begin position="460"/>
        <end position="479"/>
    </location>
</feature>
<protein>
    <submittedName>
        <fullName evidence="8">Major facilitator superfamily MFS-1 domain containing protein</fullName>
    </submittedName>
</protein>
<evidence type="ECO:0000256" key="1">
    <source>
        <dbReference type="ARBA" id="ARBA00004141"/>
    </source>
</evidence>
<gene>
    <name evidence="8" type="ORF">HCOI_00729300</name>
</gene>